<dbReference type="PROSITE" id="PS51186">
    <property type="entry name" value="GNAT"/>
    <property type="match status" value="1"/>
</dbReference>
<dbReference type="InParanoid" id="T0RDM0"/>
<dbReference type="RefSeq" id="XP_008616211.1">
    <property type="nucleotide sequence ID" value="XM_008617989.1"/>
</dbReference>
<evidence type="ECO:0000313" key="3">
    <source>
        <dbReference type="Proteomes" id="UP000030762"/>
    </source>
</evidence>
<dbReference type="InterPro" id="IPR000182">
    <property type="entry name" value="GNAT_dom"/>
</dbReference>
<dbReference type="CDD" id="cd04301">
    <property type="entry name" value="NAT_SF"/>
    <property type="match status" value="1"/>
</dbReference>
<dbReference type="OMA" id="QKHVFVA"/>
<dbReference type="GO" id="GO:0016747">
    <property type="term" value="F:acyltransferase activity, transferring groups other than amino-acyl groups"/>
    <property type="evidence" value="ECO:0007669"/>
    <property type="project" value="InterPro"/>
</dbReference>
<keyword evidence="3" id="KW-1185">Reference proteome</keyword>
<dbReference type="InterPro" id="IPR016181">
    <property type="entry name" value="Acyl_CoA_acyltransferase"/>
</dbReference>
<dbReference type="Proteomes" id="UP000030762">
    <property type="component" value="Unassembled WGS sequence"/>
</dbReference>
<sequence length="260" mass="28292">MGCADIRLASPQEHADLEQLLHAFDSAQCKLSTEPTHVGQKHVFVAETMGPIGVLVLLRDQDTAVIDALGVDPIQRGQGVGSDLVDAAERFLASEAKDPSRYLALACVPSDATERFVRRMGFVEYSGEVDAVTGDRRVVYRKPVGDHHVPDPDASMGDVMGAFLAQVDGPRTEEPSLEASAKTPLFASILSTMRLDTLEALATDLSNTASIEVLHDDDDHETPESLDSLVRLLMTQLRDPSHEELVMSFRPTLEASEDKE</sequence>
<proteinExistence type="predicted"/>
<feature type="domain" description="N-acetyltransferase" evidence="1">
    <location>
        <begin position="4"/>
        <end position="145"/>
    </location>
</feature>
<accession>T0RDM0</accession>
<dbReference type="Pfam" id="PF13508">
    <property type="entry name" value="Acetyltransf_7"/>
    <property type="match status" value="1"/>
</dbReference>
<organism evidence="2 3">
    <name type="scientific">Saprolegnia diclina (strain VS20)</name>
    <dbReference type="NCBI Taxonomy" id="1156394"/>
    <lineage>
        <taxon>Eukaryota</taxon>
        <taxon>Sar</taxon>
        <taxon>Stramenopiles</taxon>
        <taxon>Oomycota</taxon>
        <taxon>Saprolegniomycetes</taxon>
        <taxon>Saprolegniales</taxon>
        <taxon>Saprolegniaceae</taxon>
        <taxon>Saprolegnia</taxon>
    </lineage>
</organism>
<dbReference type="Gene3D" id="3.40.630.30">
    <property type="match status" value="1"/>
</dbReference>
<protein>
    <recommendedName>
        <fullName evidence="1">N-acetyltransferase domain-containing protein</fullName>
    </recommendedName>
</protein>
<reference evidence="2 3" key="1">
    <citation type="submission" date="2012-04" db="EMBL/GenBank/DDBJ databases">
        <title>The Genome Sequence of Saprolegnia declina VS20.</title>
        <authorList>
            <consortium name="The Broad Institute Genome Sequencing Platform"/>
            <person name="Russ C."/>
            <person name="Nusbaum C."/>
            <person name="Tyler B."/>
            <person name="van West P."/>
            <person name="Dieguez-Uribeondo J."/>
            <person name="de Bruijn I."/>
            <person name="Tripathy S."/>
            <person name="Jiang R."/>
            <person name="Young S.K."/>
            <person name="Zeng Q."/>
            <person name="Gargeya S."/>
            <person name="Fitzgerald M."/>
            <person name="Haas B."/>
            <person name="Abouelleil A."/>
            <person name="Alvarado L."/>
            <person name="Arachchi H.M."/>
            <person name="Berlin A."/>
            <person name="Chapman S.B."/>
            <person name="Goldberg J."/>
            <person name="Griggs A."/>
            <person name="Gujja S."/>
            <person name="Hansen M."/>
            <person name="Howarth C."/>
            <person name="Imamovic A."/>
            <person name="Larimer J."/>
            <person name="McCowen C."/>
            <person name="Montmayeur A."/>
            <person name="Murphy C."/>
            <person name="Neiman D."/>
            <person name="Pearson M."/>
            <person name="Priest M."/>
            <person name="Roberts A."/>
            <person name="Saif S."/>
            <person name="Shea T."/>
            <person name="Sisk P."/>
            <person name="Sykes S."/>
            <person name="Wortman J."/>
            <person name="Nusbaum C."/>
            <person name="Birren B."/>
        </authorList>
    </citation>
    <scope>NUCLEOTIDE SEQUENCE [LARGE SCALE GENOMIC DNA]</scope>
    <source>
        <strain evidence="2 3">VS20</strain>
    </source>
</reference>
<dbReference type="SUPFAM" id="SSF55729">
    <property type="entry name" value="Acyl-CoA N-acyltransferases (Nat)"/>
    <property type="match status" value="1"/>
</dbReference>
<evidence type="ECO:0000259" key="1">
    <source>
        <dbReference type="PROSITE" id="PS51186"/>
    </source>
</evidence>
<dbReference type="AlphaFoldDB" id="T0RDM0"/>
<dbReference type="OrthoDB" id="73437at2759"/>
<dbReference type="EMBL" id="JH767176">
    <property type="protein sequence ID" value="EQC30358.1"/>
    <property type="molecule type" value="Genomic_DNA"/>
</dbReference>
<gene>
    <name evidence="2" type="ORF">SDRG_11935</name>
</gene>
<dbReference type="GeneID" id="19952662"/>
<dbReference type="VEuPathDB" id="FungiDB:SDRG_11935"/>
<evidence type="ECO:0000313" key="2">
    <source>
        <dbReference type="EMBL" id="EQC30358.1"/>
    </source>
</evidence>
<name>T0RDM0_SAPDV</name>